<dbReference type="InterPro" id="IPR010656">
    <property type="entry name" value="DctM"/>
</dbReference>
<dbReference type="Pfam" id="PF06808">
    <property type="entry name" value="DctM"/>
    <property type="match status" value="1"/>
</dbReference>
<proteinExistence type="predicted"/>
<feature type="transmembrane region" description="Helical" evidence="1">
    <location>
        <begin position="94"/>
        <end position="112"/>
    </location>
</feature>
<feature type="transmembrane region" description="Helical" evidence="1">
    <location>
        <begin position="398"/>
        <end position="415"/>
    </location>
</feature>
<protein>
    <recommendedName>
        <fullName evidence="2">TRAP C4-dicarboxylate transport system permease DctM subunit domain-containing protein</fullName>
    </recommendedName>
</protein>
<gene>
    <name evidence="3" type="ORF">SPIROBIBN47_290149</name>
</gene>
<dbReference type="AlphaFoldDB" id="A0A3P3XJD4"/>
<keyword evidence="1" id="KW-0812">Transmembrane</keyword>
<name>A0A3P3XJD4_9SPIR</name>
<accession>A0A3P3XJD4</accession>
<feature type="transmembrane region" description="Helical" evidence="1">
    <location>
        <begin position="317"/>
        <end position="350"/>
    </location>
</feature>
<evidence type="ECO:0000256" key="1">
    <source>
        <dbReference type="SAM" id="Phobius"/>
    </source>
</evidence>
<reference evidence="3" key="1">
    <citation type="submission" date="2017-02" db="EMBL/GenBank/DDBJ databases">
        <authorList>
            <person name="Regsiter A."/>
            <person name="William W."/>
        </authorList>
    </citation>
    <scope>NUCLEOTIDE SEQUENCE</scope>
    <source>
        <strain evidence="3">Bib</strain>
    </source>
</reference>
<dbReference type="EMBL" id="FWDM01000022">
    <property type="protein sequence ID" value="SLM13644.1"/>
    <property type="molecule type" value="Genomic_DNA"/>
</dbReference>
<feature type="transmembrane region" description="Helical" evidence="1">
    <location>
        <begin position="55"/>
        <end position="74"/>
    </location>
</feature>
<feature type="domain" description="TRAP C4-dicarboxylate transport system permease DctM subunit" evidence="2">
    <location>
        <begin position="17"/>
        <end position="414"/>
    </location>
</feature>
<evidence type="ECO:0000313" key="3">
    <source>
        <dbReference type="EMBL" id="SLM13644.1"/>
    </source>
</evidence>
<feature type="transmembrane region" description="Helical" evidence="1">
    <location>
        <begin position="244"/>
        <end position="265"/>
    </location>
</feature>
<keyword evidence="1" id="KW-1133">Transmembrane helix</keyword>
<keyword evidence="1" id="KW-0472">Membrane</keyword>
<evidence type="ECO:0000259" key="2">
    <source>
        <dbReference type="Pfam" id="PF06808"/>
    </source>
</evidence>
<sequence>MSQEFLLFILMVGVFAAGCFALKWPVSVSMLLAAVAGALAGGVQNPIRHLVEGTFGYVDTILTIATAMMFMTGFRDSGALEALTAAVIRKFNKLPGLLMILLTFVIMVPGMITGSSTASVLTAGAVVAPMFASMGMSALDSGALISIAAILGMIAPPVNIPAMIIGGGIDMPYVGFEIPLILLTFPLAIAFALWFGWRNVRKVDRSKVVESLDFSALNQYGAWRLFSPLILIFVLMILDKTVPRVFGLGMPLIFLLGTALTWMTGKRFEILKSAKKAIEDVLPVLGILVGVGMFIQIMTATGVRGFIVVNALSVPPALLYVMIAVSIPLFGAISAFGSSSVLGVPFMLALLGKDQIIAAASLSLIAALGDFMPPTALAAIFAAKVVGLEKYGGVLKKLVVPGLIIAVYGILFIVFSKQIRALY</sequence>
<feature type="transmembrane region" description="Helical" evidence="1">
    <location>
        <begin position="277"/>
        <end position="297"/>
    </location>
</feature>
<feature type="transmembrane region" description="Helical" evidence="1">
    <location>
        <begin position="362"/>
        <end position="386"/>
    </location>
</feature>
<feature type="transmembrane region" description="Helical" evidence="1">
    <location>
        <begin position="143"/>
        <end position="166"/>
    </location>
</feature>
<organism evidence="3">
    <name type="scientific">uncultured spirochete</name>
    <dbReference type="NCBI Taxonomy" id="156406"/>
    <lineage>
        <taxon>Bacteria</taxon>
        <taxon>Pseudomonadati</taxon>
        <taxon>Spirochaetota</taxon>
        <taxon>Spirochaetia</taxon>
        <taxon>Spirochaetales</taxon>
        <taxon>environmental samples</taxon>
    </lineage>
</organism>
<feature type="transmembrane region" description="Helical" evidence="1">
    <location>
        <begin position="178"/>
        <end position="197"/>
    </location>
</feature>
<feature type="transmembrane region" description="Helical" evidence="1">
    <location>
        <begin position="221"/>
        <end position="238"/>
    </location>
</feature>